<protein>
    <submittedName>
        <fullName evidence="2">Uncharacterized protein</fullName>
    </submittedName>
</protein>
<accession>A0AAW5P468</accession>
<reference evidence="2" key="1">
    <citation type="submission" date="2022-08" db="EMBL/GenBank/DDBJ databases">
        <title>Genomic Encyclopedia of Type Strains, Phase V (KMG-V): Genome sequencing to study the core and pangenomes of soil and plant-associated prokaryotes.</title>
        <authorList>
            <person name="Whitman W."/>
        </authorList>
    </citation>
    <scope>NUCLEOTIDE SEQUENCE</scope>
    <source>
        <strain evidence="2">SP3002</strain>
    </source>
</reference>
<feature type="region of interest" description="Disordered" evidence="1">
    <location>
        <begin position="17"/>
        <end position="38"/>
    </location>
</feature>
<evidence type="ECO:0000313" key="3">
    <source>
        <dbReference type="Proteomes" id="UP001155110"/>
    </source>
</evidence>
<dbReference type="Proteomes" id="UP001155110">
    <property type="component" value="Unassembled WGS sequence"/>
</dbReference>
<evidence type="ECO:0000256" key="1">
    <source>
        <dbReference type="SAM" id="MobiDB-lite"/>
    </source>
</evidence>
<gene>
    <name evidence="2" type="ORF">GGP99_000439</name>
</gene>
<evidence type="ECO:0000313" key="2">
    <source>
        <dbReference type="EMBL" id="MCS4156502.1"/>
    </source>
</evidence>
<organism evidence="2 3">
    <name type="scientific">Salinibacter ruber</name>
    <dbReference type="NCBI Taxonomy" id="146919"/>
    <lineage>
        <taxon>Bacteria</taxon>
        <taxon>Pseudomonadati</taxon>
        <taxon>Rhodothermota</taxon>
        <taxon>Rhodothermia</taxon>
        <taxon>Rhodothermales</taxon>
        <taxon>Salinibacteraceae</taxon>
        <taxon>Salinibacter</taxon>
    </lineage>
</organism>
<name>A0AAW5P468_9BACT</name>
<comment type="caution">
    <text evidence="2">The sequence shown here is derived from an EMBL/GenBank/DDBJ whole genome shotgun (WGS) entry which is preliminary data.</text>
</comment>
<dbReference type="EMBL" id="JANTZM010000002">
    <property type="protein sequence ID" value="MCS4156502.1"/>
    <property type="molecule type" value="Genomic_DNA"/>
</dbReference>
<dbReference type="AlphaFoldDB" id="A0AAW5P468"/>
<sequence length="196" mass="20914">MAHVSPCAVQRTARGPTARYGSGVHRENCGRGPTRSAGESIRSPLWIYGHVSVTSPSGNPAPTNSLLWGMIRLLTKAAKESQDIVHRDGVFVCGPVTAPYSSLTSRPGCGDVRAVSATSFCGPSCLLRFRVPDGLGGRRERIGCSELRVGDLLLVRCSTAQPKAPTNVFHFHPDLQQVVQSENPGRPGCLDQVLIA</sequence>
<proteinExistence type="predicted"/>